<feature type="domain" description="Integrase catalytic" evidence="1">
    <location>
        <begin position="45"/>
        <end position="197"/>
    </location>
</feature>
<name>A0A225VCD5_9STRA</name>
<dbReference type="InterPro" id="IPR050951">
    <property type="entry name" value="Retrovirus_Pol_polyprotein"/>
</dbReference>
<gene>
    <name evidence="2" type="ORF">PHMEG_00025630</name>
</gene>
<protein>
    <submittedName>
        <fullName evidence="2">Pol Polyprotein</fullName>
    </submittedName>
</protein>
<dbReference type="SUPFAM" id="SSF53098">
    <property type="entry name" value="Ribonuclease H-like"/>
    <property type="match status" value="1"/>
</dbReference>
<dbReference type="InterPro" id="IPR036397">
    <property type="entry name" value="RNaseH_sf"/>
</dbReference>
<dbReference type="PANTHER" id="PTHR37984:SF5">
    <property type="entry name" value="PROTEIN NYNRIN-LIKE"/>
    <property type="match status" value="1"/>
</dbReference>
<dbReference type="PROSITE" id="PS50994">
    <property type="entry name" value="INTEGRASE"/>
    <property type="match status" value="1"/>
</dbReference>
<comment type="caution">
    <text evidence="2">The sequence shown here is derived from an EMBL/GenBank/DDBJ whole genome shotgun (WGS) entry which is preliminary data.</text>
</comment>
<dbReference type="Proteomes" id="UP000198211">
    <property type="component" value="Unassembled WGS sequence"/>
</dbReference>
<evidence type="ECO:0000259" key="1">
    <source>
        <dbReference type="PROSITE" id="PS50994"/>
    </source>
</evidence>
<dbReference type="EMBL" id="NBNE01005959">
    <property type="protein sequence ID" value="OWZ02754.1"/>
    <property type="molecule type" value="Genomic_DNA"/>
</dbReference>
<organism evidence="2 3">
    <name type="scientific">Phytophthora megakarya</name>
    <dbReference type="NCBI Taxonomy" id="4795"/>
    <lineage>
        <taxon>Eukaryota</taxon>
        <taxon>Sar</taxon>
        <taxon>Stramenopiles</taxon>
        <taxon>Oomycota</taxon>
        <taxon>Peronosporomycetes</taxon>
        <taxon>Peronosporales</taxon>
        <taxon>Peronosporaceae</taxon>
        <taxon>Phytophthora</taxon>
    </lineage>
</organism>
<reference evidence="3" key="1">
    <citation type="submission" date="2017-03" db="EMBL/GenBank/DDBJ databases">
        <title>Phytopthora megakarya and P. palmivora, two closely related causual agents of cacao black pod achieved similar genome size and gene model numbers by different mechanisms.</title>
        <authorList>
            <person name="Ali S."/>
            <person name="Shao J."/>
            <person name="Larry D.J."/>
            <person name="Kronmiller B."/>
            <person name="Shen D."/>
            <person name="Strem M.D."/>
            <person name="Melnick R.L."/>
            <person name="Guiltinan M.J."/>
            <person name="Tyler B.M."/>
            <person name="Meinhardt L.W."/>
            <person name="Bailey B.A."/>
        </authorList>
    </citation>
    <scope>NUCLEOTIDE SEQUENCE [LARGE SCALE GENOMIC DNA]</scope>
    <source>
        <strain evidence="3">zdho120</strain>
    </source>
</reference>
<dbReference type="AlphaFoldDB" id="A0A225VCD5"/>
<dbReference type="GO" id="GO:0015074">
    <property type="term" value="P:DNA integration"/>
    <property type="evidence" value="ECO:0007669"/>
    <property type="project" value="InterPro"/>
</dbReference>
<dbReference type="GO" id="GO:0003676">
    <property type="term" value="F:nucleic acid binding"/>
    <property type="evidence" value="ECO:0007669"/>
    <property type="project" value="InterPro"/>
</dbReference>
<evidence type="ECO:0000313" key="2">
    <source>
        <dbReference type="EMBL" id="OWZ02754.1"/>
    </source>
</evidence>
<dbReference type="PANTHER" id="PTHR37984">
    <property type="entry name" value="PROTEIN CBG26694"/>
    <property type="match status" value="1"/>
</dbReference>
<dbReference type="InterPro" id="IPR001584">
    <property type="entry name" value="Integrase_cat-core"/>
</dbReference>
<dbReference type="Gene3D" id="3.30.420.10">
    <property type="entry name" value="Ribonuclease H-like superfamily/Ribonuclease H"/>
    <property type="match status" value="1"/>
</dbReference>
<sequence length="291" mass="33262">MRHTFYWSSMESTIAGFVHQCVVCKRAKLHGGKQDYGLLPPRTTKTVNPFDVVHVDLIGPYEGSGYGITMIDQATRWLEVGVQLNKESLTTAESFDREWLCRYPRPRKVVHDQGTELTGEEFQELLRSYGIKAQPITAKNPQANAICERVHLAIGNVLRCHEGADWRKVIYYAAFAVRASYHSILNASPGQLVFGQDMISRQLHDANRSYVSKRRFNAILADNDRENDKRLEHFYKASDQVILRIPKHFRAKLKRVADGPFLIKTVHDNGTVTLDKGTTQQQVSFRRIFPC</sequence>
<evidence type="ECO:0000313" key="3">
    <source>
        <dbReference type="Proteomes" id="UP000198211"/>
    </source>
</evidence>
<dbReference type="OrthoDB" id="110560at2759"/>
<keyword evidence="3" id="KW-1185">Reference proteome</keyword>
<accession>A0A225VCD5</accession>
<proteinExistence type="predicted"/>
<dbReference type="InterPro" id="IPR012337">
    <property type="entry name" value="RNaseH-like_sf"/>
</dbReference>
<dbReference type="Pfam" id="PF00665">
    <property type="entry name" value="rve"/>
    <property type="match status" value="1"/>
</dbReference>
<dbReference type="STRING" id="4795.A0A225VCD5"/>